<feature type="region of interest" description="Disordered" evidence="1">
    <location>
        <begin position="40"/>
        <end position="62"/>
    </location>
</feature>
<protein>
    <submittedName>
        <fullName evidence="2">Uncharacterized protein</fullName>
    </submittedName>
</protein>
<gene>
    <name evidence="2" type="ORF">CesoFtcFv8_008302</name>
</gene>
<keyword evidence="3" id="KW-1185">Reference proteome</keyword>
<evidence type="ECO:0000256" key="1">
    <source>
        <dbReference type="SAM" id="MobiDB-lite"/>
    </source>
</evidence>
<dbReference type="EMBL" id="JAULUE010002052">
    <property type="protein sequence ID" value="KAK5898754.1"/>
    <property type="molecule type" value="Genomic_DNA"/>
</dbReference>
<organism evidence="2 3">
    <name type="scientific">Champsocephalus esox</name>
    <name type="common">pike icefish</name>
    <dbReference type="NCBI Taxonomy" id="159716"/>
    <lineage>
        <taxon>Eukaryota</taxon>
        <taxon>Metazoa</taxon>
        <taxon>Chordata</taxon>
        <taxon>Craniata</taxon>
        <taxon>Vertebrata</taxon>
        <taxon>Euteleostomi</taxon>
        <taxon>Actinopterygii</taxon>
        <taxon>Neopterygii</taxon>
        <taxon>Teleostei</taxon>
        <taxon>Neoteleostei</taxon>
        <taxon>Acanthomorphata</taxon>
        <taxon>Eupercaria</taxon>
        <taxon>Perciformes</taxon>
        <taxon>Notothenioidei</taxon>
        <taxon>Channichthyidae</taxon>
        <taxon>Champsocephalus</taxon>
    </lineage>
</organism>
<proteinExistence type="predicted"/>
<accession>A0AAN8C7Z8</accession>
<comment type="caution">
    <text evidence="2">The sequence shown here is derived from an EMBL/GenBank/DDBJ whole genome shotgun (WGS) entry which is preliminary data.</text>
</comment>
<evidence type="ECO:0000313" key="3">
    <source>
        <dbReference type="Proteomes" id="UP001335648"/>
    </source>
</evidence>
<feature type="compositionally biased region" description="Basic and acidic residues" evidence="1">
    <location>
        <begin position="40"/>
        <end position="52"/>
    </location>
</feature>
<evidence type="ECO:0000313" key="2">
    <source>
        <dbReference type="EMBL" id="KAK5898754.1"/>
    </source>
</evidence>
<reference evidence="2 3" key="1">
    <citation type="journal article" date="2023" name="Mol. Biol. Evol.">
        <title>Genomics of Secondarily Temperate Adaptation in the Only Non-Antarctic Icefish.</title>
        <authorList>
            <person name="Rivera-Colon A.G."/>
            <person name="Rayamajhi N."/>
            <person name="Minhas B.F."/>
            <person name="Madrigal G."/>
            <person name="Bilyk K.T."/>
            <person name="Yoon V."/>
            <person name="Hune M."/>
            <person name="Gregory S."/>
            <person name="Cheng C.H.C."/>
            <person name="Catchen J.M."/>
        </authorList>
    </citation>
    <scope>NUCLEOTIDE SEQUENCE [LARGE SCALE GENOMIC DNA]</scope>
    <source>
        <strain evidence="2">JC2023a</strain>
    </source>
</reference>
<sequence length="83" mass="9203">MLVPPRAEARRERGGGAKQRKMMNGSPAFGEWCNLNARGRPWDRTSDERKEDEAEINGGRPLRATAGSEGRFLFGFLLLVSGL</sequence>
<name>A0AAN8C7Z8_9TELE</name>
<dbReference type="Proteomes" id="UP001335648">
    <property type="component" value="Unassembled WGS sequence"/>
</dbReference>
<dbReference type="AlphaFoldDB" id="A0AAN8C7Z8"/>
<feature type="region of interest" description="Disordered" evidence="1">
    <location>
        <begin position="1"/>
        <end position="28"/>
    </location>
</feature>